<evidence type="ECO:0000259" key="1">
    <source>
        <dbReference type="Pfam" id="PF00534"/>
    </source>
</evidence>
<dbReference type="InterPro" id="IPR001296">
    <property type="entry name" value="Glyco_trans_1"/>
</dbReference>
<evidence type="ECO:0000259" key="2">
    <source>
        <dbReference type="Pfam" id="PF13439"/>
    </source>
</evidence>
<comment type="caution">
    <text evidence="3">The sequence shown here is derived from an EMBL/GenBank/DDBJ whole genome shotgun (WGS) entry which is preliminary data.</text>
</comment>
<dbReference type="RefSeq" id="WP_146531386.1">
    <property type="nucleotide sequence ID" value="NZ_SJPV01000023.1"/>
</dbReference>
<dbReference type="PANTHER" id="PTHR12526:SF630">
    <property type="entry name" value="GLYCOSYLTRANSFERASE"/>
    <property type="match status" value="1"/>
</dbReference>
<reference evidence="3 4" key="1">
    <citation type="submission" date="2019-02" db="EMBL/GenBank/DDBJ databases">
        <title>Deep-cultivation of Planctomycetes and their phenomic and genomic characterization uncovers novel biology.</title>
        <authorList>
            <person name="Wiegand S."/>
            <person name="Jogler M."/>
            <person name="Boedeker C."/>
            <person name="Pinto D."/>
            <person name="Vollmers J."/>
            <person name="Rivas-Marin E."/>
            <person name="Kohn T."/>
            <person name="Peeters S.H."/>
            <person name="Heuer A."/>
            <person name="Rast P."/>
            <person name="Oberbeckmann S."/>
            <person name="Bunk B."/>
            <person name="Jeske O."/>
            <person name="Meyerdierks A."/>
            <person name="Storesund J.E."/>
            <person name="Kallscheuer N."/>
            <person name="Luecker S."/>
            <person name="Lage O.M."/>
            <person name="Pohl T."/>
            <person name="Merkel B.J."/>
            <person name="Hornburger P."/>
            <person name="Mueller R.-W."/>
            <person name="Bruemmer F."/>
            <person name="Labrenz M."/>
            <person name="Spormann A.M."/>
            <person name="Op Den Camp H."/>
            <person name="Overmann J."/>
            <person name="Amann R."/>
            <person name="Jetten M.S.M."/>
            <person name="Mascher T."/>
            <person name="Medema M.H."/>
            <person name="Devos D.P."/>
            <person name="Kaster A.-K."/>
            <person name="Ovreas L."/>
            <person name="Rohde M."/>
            <person name="Galperin M.Y."/>
            <person name="Jogler C."/>
        </authorList>
    </citation>
    <scope>NUCLEOTIDE SEQUENCE [LARGE SCALE GENOMIC DNA]</scope>
    <source>
        <strain evidence="3 4">Poly41</strain>
    </source>
</reference>
<dbReference type="GO" id="GO:0016757">
    <property type="term" value="F:glycosyltransferase activity"/>
    <property type="evidence" value="ECO:0007669"/>
    <property type="project" value="UniProtKB-KW"/>
</dbReference>
<evidence type="ECO:0000313" key="3">
    <source>
        <dbReference type="EMBL" id="TWU29154.1"/>
    </source>
</evidence>
<organism evidence="3 4">
    <name type="scientific">Novipirellula artificiosorum</name>
    <dbReference type="NCBI Taxonomy" id="2528016"/>
    <lineage>
        <taxon>Bacteria</taxon>
        <taxon>Pseudomonadati</taxon>
        <taxon>Planctomycetota</taxon>
        <taxon>Planctomycetia</taxon>
        <taxon>Pirellulales</taxon>
        <taxon>Pirellulaceae</taxon>
        <taxon>Novipirellula</taxon>
    </lineage>
</organism>
<dbReference type="EMBL" id="SJPV01000023">
    <property type="protein sequence ID" value="TWU29154.1"/>
    <property type="molecule type" value="Genomic_DNA"/>
</dbReference>
<dbReference type="PANTHER" id="PTHR12526">
    <property type="entry name" value="GLYCOSYLTRANSFERASE"/>
    <property type="match status" value="1"/>
</dbReference>
<proteinExistence type="predicted"/>
<dbReference type="InterPro" id="IPR028098">
    <property type="entry name" value="Glyco_trans_4-like_N"/>
</dbReference>
<dbReference type="Proteomes" id="UP000319143">
    <property type="component" value="Unassembled WGS sequence"/>
</dbReference>
<dbReference type="Pfam" id="PF13439">
    <property type="entry name" value="Glyco_transf_4"/>
    <property type="match status" value="1"/>
</dbReference>
<evidence type="ECO:0000313" key="4">
    <source>
        <dbReference type="Proteomes" id="UP000319143"/>
    </source>
</evidence>
<dbReference type="EC" id="2.4.-.-" evidence="3"/>
<feature type="domain" description="Glycosyl transferase family 1" evidence="1">
    <location>
        <begin position="183"/>
        <end position="346"/>
    </location>
</feature>
<accession>A0A5C6D008</accession>
<keyword evidence="4" id="KW-1185">Reference proteome</keyword>
<dbReference type="OrthoDB" id="232381at2"/>
<keyword evidence="3" id="KW-0808">Transferase</keyword>
<keyword evidence="3" id="KW-0328">Glycosyltransferase</keyword>
<protein>
    <submittedName>
        <fullName evidence="3">Putative glycosyltransferase EpsD</fullName>
        <ecNumber evidence="3">2.4.-.-</ecNumber>
    </submittedName>
</protein>
<sequence length="380" mass="41864">MNQDLLKVCQVVHTLNVGGAEILAREYALRSRDQCNTLFACLDEIGSLGENLRRDGQVVETLGRQSGFDFAVARKLARLCREHNVDVIHAQQYTPFFYAALSRIPFGGPPILFTEHGRSFPDYRRSKRVFANKVLLRRCDHIVAVGKQVKQALIDNEGISANRIEVIYNGIDINAFRHSPGVRAEVRQELGISDADIAVFQVARLNALKDHGTAVRTWARLTDCPTVRLFLVGDGEERPSIERLIDKLGLHRSITLLGTRNDVPRLINAADMFLMTSVSEGIPLTLIEAMANGVPCVSTDAGGIAEVVLDGVTGLLSPAGDDAAIAASVMRLAKDADLRKRMGEQGCERAETLFSDSTMHAAYQGLYRQMSSSGTRREFR</sequence>
<dbReference type="SUPFAM" id="SSF53756">
    <property type="entry name" value="UDP-Glycosyltransferase/glycogen phosphorylase"/>
    <property type="match status" value="1"/>
</dbReference>
<name>A0A5C6D008_9BACT</name>
<dbReference type="Gene3D" id="3.40.50.2000">
    <property type="entry name" value="Glycogen Phosphorylase B"/>
    <property type="match status" value="2"/>
</dbReference>
<feature type="domain" description="Glycosyltransferase subfamily 4-like N-terminal" evidence="2">
    <location>
        <begin position="17"/>
        <end position="174"/>
    </location>
</feature>
<dbReference type="Pfam" id="PF00534">
    <property type="entry name" value="Glycos_transf_1"/>
    <property type="match status" value="1"/>
</dbReference>
<dbReference type="AlphaFoldDB" id="A0A5C6D008"/>
<gene>
    <name evidence="3" type="primary">epsD_3</name>
    <name evidence="3" type="ORF">Poly41_67260</name>
</gene>